<feature type="domain" description="DNA2/NAM7 helicase-like C-terminal" evidence="7">
    <location>
        <begin position="884"/>
        <end position="993"/>
    </location>
</feature>
<keyword evidence="3" id="KW-0378">Hydrolase</keyword>
<dbReference type="EMBL" id="SNZG01000003">
    <property type="protein sequence ID" value="TDR42646.1"/>
    <property type="molecule type" value="Genomic_DNA"/>
</dbReference>
<feature type="domain" description="DNA2/NAM7 helicase helicase" evidence="6">
    <location>
        <begin position="264"/>
        <end position="779"/>
    </location>
</feature>
<sequence length="1015" mass="117258">MKILVEVEILVNKYGDILDSWITIEQFTEGTINKKDRAIQQLFKKEQDWKSYFLNYIKKQGSYGKNPGIVFYFGIFEFKEVIEYFCTTYKIQLNDENVTNSEKFSIAIYFDDYMNIEVEKLFLTISGYIKEHKVFPMDFTKIENEVKDQLAIKFNTDFNKAFNELMLKYGSLKAFRYKYLSDIENMDANLHSFFIEDLTKAKKINQDNLNRYLRGFSGNRINLDSNKNSSNFNPRIFEEGVLQPKLYPLGRFLGDVEHKSSFMQQVAINLSLNDSNNIMSVNGPPGTGKTTLLKEIFADLIVKQAIDITKMKSKEIERDVVYFKSGKFGFLPNVISEKNIVVASSNNGAVQNIVDDLPKLKGLSNEVSEEILNVDYFTEIANEESEKSKLNWGVFSLEGGKNSNIKKLMSTIEMMVLELKDNYINDGNVYEEFNEILFKVERYKENMQGLFEKNIKLGELKRDYSEREKKFNEEKHNLEDKLTSDLEHINYEEIKNENKINDIDLMIGDLEIEEQNQLELNDLSKKKLMLLETNKPSFYAFKKIFSRKIIRNYLNSVSEQLELVAHETKLIHDIKNSKRERNKELLTCEKTLNKLNTTKKELIAKFEKWETQQIRLLNKIDNQITSITNELQSSGIEVIDLSVSYEELQNSNPWYGDEFRELQMQLFMAALKVRKQFLYENYKSLKAAVLVWKNQEQQLSKDNGYELINESWHWINFAIPVIGTTFASLSKMFKYMNENSIGHLFIDEAGQALPQSSIGGIFRSNKVVVVGDPEQIKPVLPLDPKVLNIIAKKYNVDEKFISESASTQTIVDDTSQFGFYKEDDWIGIPLWVHRRCDNPMFSISNKISYNGLMVLPPKKKSSGISKWYDITGVAKEKYVHEQGEKLKEEIKGIIENNPLKKSNIYVITPFKNVAQKLVKTLEEIDFPIKENNKVVNIGTVHTFQGKEADIVFLVLGADMSSKGAANWAVEQPNIINVAATRAKKELYIIGDKKLYSSLGSSVANNTMKIIEAYNK</sequence>
<reference evidence="8 10" key="1">
    <citation type="submission" date="2018-06" db="EMBL/GenBank/DDBJ databases">
        <authorList>
            <consortium name="Pathogen Informatics"/>
            <person name="Doyle S."/>
        </authorList>
    </citation>
    <scope>NUCLEOTIDE SEQUENCE [LARGE SCALE GENOMIC DNA]</scope>
    <source>
        <strain evidence="8 10">NCTC10597</strain>
    </source>
</reference>
<comment type="caution">
    <text evidence="8">The sequence shown here is derived from an EMBL/GenBank/DDBJ whole genome shotgun (WGS) entry which is preliminary data.</text>
</comment>
<evidence type="ECO:0000259" key="7">
    <source>
        <dbReference type="Pfam" id="PF13087"/>
    </source>
</evidence>
<organism evidence="8 10">
    <name type="scientific">Kurthia zopfii</name>
    <dbReference type="NCBI Taxonomy" id="1650"/>
    <lineage>
        <taxon>Bacteria</taxon>
        <taxon>Bacillati</taxon>
        <taxon>Bacillota</taxon>
        <taxon>Bacilli</taxon>
        <taxon>Bacillales</taxon>
        <taxon>Caryophanaceae</taxon>
        <taxon>Kurthia</taxon>
    </lineage>
</organism>
<accession>A0A8B4QCS8</accession>
<name>A0A8B4QCS8_9BACL</name>
<evidence type="ECO:0000256" key="3">
    <source>
        <dbReference type="ARBA" id="ARBA00022801"/>
    </source>
</evidence>
<dbReference type="Proteomes" id="UP000254330">
    <property type="component" value="Unassembled WGS sequence"/>
</dbReference>
<dbReference type="InterPro" id="IPR041677">
    <property type="entry name" value="DNA2/NAM7_AAA_11"/>
</dbReference>
<reference evidence="9 11" key="2">
    <citation type="submission" date="2019-03" db="EMBL/GenBank/DDBJ databases">
        <title>Genomic Encyclopedia of Type Strains, Phase IV (KMG-IV): sequencing the most valuable type-strain genomes for metagenomic binning, comparative biology and taxonomic classification.</title>
        <authorList>
            <person name="Goeker M."/>
        </authorList>
    </citation>
    <scope>NUCLEOTIDE SEQUENCE [LARGE SCALE GENOMIC DNA]</scope>
    <source>
        <strain evidence="9 11">DSM 20580</strain>
    </source>
</reference>
<keyword evidence="11" id="KW-1185">Reference proteome</keyword>
<dbReference type="PANTHER" id="PTHR43788">
    <property type="entry name" value="DNA2/NAM7 HELICASE FAMILY MEMBER"/>
    <property type="match status" value="1"/>
</dbReference>
<proteinExistence type="inferred from homology"/>
<dbReference type="SUPFAM" id="SSF52540">
    <property type="entry name" value="P-loop containing nucleoside triphosphate hydrolases"/>
    <property type="match status" value="1"/>
</dbReference>
<dbReference type="Pfam" id="PF13087">
    <property type="entry name" value="AAA_12"/>
    <property type="match status" value="1"/>
</dbReference>
<evidence type="ECO:0000313" key="8">
    <source>
        <dbReference type="EMBL" id="STX10517.1"/>
    </source>
</evidence>
<dbReference type="InterPro" id="IPR050534">
    <property type="entry name" value="Coronavir_polyprotein_1ab"/>
</dbReference>
<comment type="similarity">
    <text evidence="1">Belongs to the DNA2/NAM7 helicase family.</text>
</comment>
<evidence type="ECO:0000259" key="6">
    <source>
        <dbReference type="Pfam" id="PF13086"/>
    </source>
</evidence>
<dbReference type="InterPro" id="IPR041679">
    <property type="entry name" value="DNA2/NAM7-like_C"/>
</dbReference>
<keyword evidence="2" id="KW-0547">Nucleotide-binding</keyword>
<evidence type="ECO:0000313" key="10">
    <source>
        <dbReference type="Proteomes" id="UP000254330"/>
    </source>
</evidence>
<dbReference type="GO" id="GO:0043139">
    <property type="term" value="F:5'-3' DNA helicase activity"/>
    <property type="evidence" value="ECO:0007669"/>
    <property type="project" value="TreeGrafter"/>
</dbReference>
<evidence type="ECO:0000256" key="1">
    <source>
        <dbReference type="ARBA" id="ARBA00007913"/>
    </source>
</evidence>
<dbReference type="GO" id="GO:0005524">
    <property type="term" value="F:ATP binding"/>
    <property type="evidence" value="ECO:0007669"/>
    <property type="project" value="UniProtKB-KW"/>
</dbReference>
<dbReference type="EMBL" id="UGNP01000001">
    <property type="protein sequence ID" value="STX10517.1"/>
    <property type="molecule type" value="Genomic_DNA"/>
</dbReference>
<dbReference type="Proteomes" id="UP000294641">
    <property type="component" value="Unassembled WGS sequence"/>
</dbReference>
<dbReference type="Gene3D" id="3.40.50.300">
    <property type="entry name" value="P-loop containing nucleotide triphosphate hydrolases"/>
    <property type="match status" value="2"/>
</dbReference>
<evidence type="ECO:0000256" key="5">
    <source>
        <dbReference type="ARBA" id="ARBA00022840"/>
    </source>
</evidence>
<gene>
    <name evidence="9" type="ORF">DFR61_10321</name>
    <name evidence="8" type="ORF">NCTC10597_02264</name>
</gene>
<dbReference type="GO" id="GO:0016787">
    <property type="term" value="F:hydrolase activity"/>
    <property type="evidence" value="ECO:0007669"/>
    <property type="project" value="UniProtKB-KW"/>
</dbReference>
<evidence type="ECO:0000313" key="9">
    <source>
        <dbReference type="EMBL" id="TDR42646.1"/>
    </source>
</evidence>
<evidence type="ECO:0000256" key="2">
    <source>
        <dbReference type="ARBA" id="ARBA00022741"/>
    </source>
</evidence>
<evidence type="ECO:0000256" key="4">
    <source>
        <dbReference type="ARBA" id="ARBA00022806"/>
    </source>
</evidence>
<dbReference type="InterPro" id="IPR027417">
    <property type="entry name" value="P-loop_NTPase"/>
</dbReference>
<dbReference type="AlphaFoldDB" id="A0A8B4QCS8"/>
<evidence type="ECO:0000313" key="11">
    <source>
        <dbReference type="Proteomes" id="UP000294641"/>
    </source>
</evidence>
<keyword evidence="5" id="KW-0067">ATP-binding</keyword>
<dbReference type="PANTHER" id="PTHR43788:SF8">
    <property type="entry name" value="DNA-BINDING PROTEIN SMUBP-2"/>
    <property type="match status" value="1"/>
</dbReference>
<keyword evidence="4 8" id="KW-0347">Helicase</keyword>
<dbReference type="Pfam" id="PF13086">
    <property type="entry name" value="AAA_11"/>
    <property type="match status" value="1"/>
</dbReference>
<protein>
    <submittedName>
        <fullName evidence="8">Putative DNA helicase</fullName>
    </submittedName>
    <submittedName>
        <fullName evidence="9">Superfamily I DNA and/or RNA helicase</fullName>
    </submittedName>
</protein>